<evidence type="ECO:0000256" key="4">
    <source>
        <dbReference type="PIRNR" id="PIRNR005690"/>
    </source>
</evidence>
<dbReference type="Pfam" id="PF03323">
    <property type="entry name" value="GerA"/>
    <property type="match status" value="1"/>
</dbReference>
<reference evidence="6" key="1">
    <citation type="submission" date="2021-03" db="EMBL/GenBank/DDBJ databases">
        <title>Bacillus suaedae sp. nov., isolated from Suaeda aralocaspica.</title>
        <authorList>
            <person name="Lei R.F.R."/>
        </authorList>
    </citation>
    <scope>NUCLEOTIDE SEQUENCE</scope>
    <source>
        <strain evidence="6">YZJH907-2</strain>
    </source>
</reference>
<keyword evidence="5" id="KW-0812">Transmembrane</keyword>
<keyword evidence="3 4" id="KW-0472">Membrane</keyword>
<comment type="similarity">
    <text evidence="2 4">Belongs to the GerABKA family.</text>
</comment>
<keyword evidence="5" id="KW-1133">Transmembrane helix</keyword>
<dbReference type="GO" id="GO:0009847">
    <property type="term" value="P:spore germination"/>
    <property type="evidence" value="ECO:0007669"/>
    <property type="project" value="UniProtKB-UniRule"/>
</dbReference>
<organism evidence="6 7">
    <name type="scientific">Halalkalibacter suaedae</name>
    <dbReference type="NCBI Taxonomy" id="2822140"/>
    <lineage>
        <taxon>Bacteria</taxon>
        <taxon>Bacillati</taxon>
        <taxon>Bacillota</taxon>
        <taxon>Bacilli</taxon>
        <taxon>Bacillales</taxon>
        <taxon>Bacillaceae</taxon>
        <taxon>Halalkalibacter</taxon>
    </lineage>
</organism>
<dbReference type="InterPro" id="IPR050768">
    <property type="entry name" value="UPF0353/GerABKA_families"/>
</dbReference>
<comment type="caution">
    <text evidence="6">The sequence shown here is derived from an EMBL/GenBank/DDBJ whole genome shotgun (WGS) entry which is preliminary data.</text>
</comment>
<dbReference type="InterPro" id="IPR004995">
    <property type="entry name" value="Spore_Ger"/>
</dbReference>
<dbReference type="PIRSF" id="PIRSF005690">
    <property type="entry name" value="GerBA"/>
    <property type="match status" value="1"/>
</dbReference>
<evidence type="ECO:0000256" key="2">
    <source>
        <dbReference type="ARBA" id="ARBA00005278"/>
    </source>
</evidence>
<keyword evidence="7" id="KW-1185">Reference proteome</keyword>
<evidence type="ECO:0000256" key="1">
    <source>
        <dbReference type="ARBA" id="ARBA00004141"/>
    </source>
</evidence>
<sequence length="491" mass="54289">MKVQDNMTKVKETLHAPSDLEMKEFTIGQNNHMCGLVCIDGLVDKDLIYDKVLKNIQLFMMDTKDYDSAKSIVTELENQVVTVTTVTASGKLDEIVQAILSGDTVLFVEDASEALIIGSKGWENRAISEPVTEAVVRGPRNGFTENLRTNMMQLRRQIRDPNLHFDSIIVGRRSKKEAVISYIGGIADPKVVEEFKYRIESIDIDEVLETGYIEQWIEDSFLSPFPQLQNTERPDRVAGSLLQGYVAVLLDGTPFALYGPSTLATTIQSPEDYYERWEIATLLRVVRYGAAFLATFLPAIYIALVSFHPGLIPSKLAFSIASTREGVPFPAVIEAFMMEITLELLREAGLRLPKPIGQTIGIVGGLVIGEAAVSAGIISPIMVIVVAITAISSFALPAYNLGISLRIIRFPIMVMSATFGLYGLIIAYIIINIHVANLKSFGVPYSTPFAPSLYSDWKDLVLRAPLTMLTKRPKMVNAQNTRRMDKGESSK</sequence>
<name>A0A940WTS2_9BACI</name>
<feature type="transmembrane region" description="Helical" evidence="5">
    <location>
        <begin position="366"/>
        <end position="395"/>
    </location>
</feature>
<dbReference type="AlphaFoldDB" id="A0A940WTS2"/>
<feature type="transmembrane region" description="Helical" evidence="5">
    <location>
        <begin position="285"/>
        <end position="307"/>
    </location>
</feature>
<proteinExistence type="inferred from homology"/>
<dbReference type="PANTHER" id="PTHR22550:SF5">
    <property type="entry name" value="LEUCINE ZIPPER PROTEIN 4"/>
    <property type="match status" value="1"/>
</dbReference>
<evidence type="ECO:0000313" key="7">
    <source>
        <dbReference type="Proteomes" id="UP000678228"/>
    </source>
</evidence>
<dbReference type="GO" id="GO:0005886">
    <property type="term" value="C:plasma membrane"/>
    <property type="evidence" value="ECO:0007669"/>
    <property type="project" value="UniProtKB-SubCell"/>
</dbReference>
<protein>
    <submittedName>
        <fullName evidence="6">Spore germination protein</fullName>
    </submittedName>
</protein>
<evidence type="ECO:0000313" key="6">
    <source>
        <dbReference type="EMBL" id="MBP3950492.1"/>
    </source>
</evidence>
<accession>A0A940WTS2</accession>
<dbReference type="EMBL" id="JAGKSQ010000002">
    <property type="protein sequence ID" value="MBP3950492.1"/>
    <property type="molecule type" value="Genomic_DNA"/>
</dbReference>
<comment type="subcellular location">
    <subcellularLocation>
        <location evidence="4">Cell membrane</location>
    </subcellularLocation>
    <subcellularLocation>
        <location evidence="1">Membrane</location>
        <topology evidence="1">Multi-pass membrane protein</topology>
    </subcellularLocation>
</comment>
<feature type="transmembrane region" description="Helical" evidence="5">
    <location>
        <begin position="407"/>
        <end position="431"/>
    </location>
</feature>
<dbReference type="PANTHER" id="PTHR22550">
    <property type="entry name" value="SPORE GERMINATION PROTEIN"/>
    <property type="match status" value="1"/>
</dbReference>
<evidence type="ECO:0000256" key="5">
    <source>
        <dbReference type="SAM" id="Phobius"/>
    </source>
</evidence>
<dbReference type="Proteomes" id="UP000678228">
    <property type="component" value="Unassembled WGS sequence"/>
</dbReference>
<gene>
    <name evidence="6" type="ORF">J7W16_05050</name>
</gene>
<evidence type="ECO:0000256" key="3">
    <source>
        <dbReference type="ARBA" id="ARBA00023136"/>
    </source>
</evidence>